<protein>
    <submittedName>
        <fullName evidence="1">Uncharacterized protein</fullName>
    </submittedName>
</protein>
<name>A0A645B5A8_9ZZZZ</name>
<dbReference type="EMBL" id="VSSQ01017460">
    <property type="protein sequence ID" value="MPM59791.1"/>
    <property type="molecule type" value="Genomic_DNA"/>
</dbReference>
<sequence length="71" mass="7660">MEFLHQLKIRLHLLHFGGVVGEFGGKRLQRGFDSGGLVKTAEDYAHAAAAELRQHFVATQDQAAGSIPSDG</sequence>
<organism evidence="1">
    <name type="scientific">bioreactor metagenome</name>
    <dbReference type="NCBI Taxonomy" id="1076179"/>
    <lineage>
        <taxon>unclassified sequences</taxon>
        <taxon>metagenomes</taxon>
        <taxon>ecological metagenomes</taxon>
    </lineage>
</organism>
<proteinExistence type="predicted"/>
<accession>A0A645B5A8</accession>
<comment type="caution">
    <text evidence="1">The sequence shown here is derived from an EMBL/GenBank/DDBJ whole genome shotgun (WGS) entry which is preliminary data.</text>
</comment>
<dbReference type="AlphaFoldDB" id="A0A645B5A8"/>
<reference evidence="1" key="1">
    <citation type="submission" date="2019-08" db="EMBL/GenBank/DDBJ databases">
        <authorList>
            <person name="Kucharzyk K."/>
            <person name="Murdoch R.W."/>
            <person name="Higgins S."/>
            <person name="Loffler F."/>
        </authorList>
    </citation>
    <scope>NUCLEOTIDE SEQUENCE</scope>
</reference>
<evidence type="ECO:0000313" key="1">
    <source>
        <dbReference type="EMBL" id="MPM59791.1"/>
    </source>
</evidence>
<gene>
    <name evidence="1" type="ORF">SDC9_106637</name>
</gene>